<evidence type="ECO:0000313" key="3">
    <source>
        <dbReference type="Proteomes" id="UP000234331"/>
    </source>
</evidence>
<reference evidence="2 3" key="1">
    <citation type="submission" date="2017-06" db="EMBL/GenBank/DDBJ databases">
        <authorList>
            <person name="Kim H.J."/>
            <person name="Triplett B.A."/>
        </authorList>
    </citation>
    <scope>NUCLEOTIDE SEQUENCE [LARGE SCALE GENOMIC DNA]</scope>
    <source>
        <strain evidence="2">FRACA_ARgP5</strain>
    </source>
</reference>
<gene>
    <name evidence="2" type="ORF">FRACA_3900004</name>
</gene>
<accession>A0A2I2KW84</accession>
<proteinExistence type="predicted"/>
<dbReference type="InterPro" id="IPR027417">
    <property type="entry name" value="P-loop_NTPase"/>
</dbReference>
<evidence type="ECO:0000256" key="1">
    <source>
        <dbReference type="SAM" id="MobiDB-lite"/>
    </source>
</evidence>
<sequence>MAQRAPPSVIPGGGPQCPVRATEDKNRRKRSKNKGILVNIRTDHNGCSTEGARVVDLARLSFGAAAAERDVRRGLDAYFIESSAYTRMNAGTKTILVANRGAGKSAIFKTIAHRQRDAGGSVIELAPEDYSYEFLSSAMTRELDGAWAKLGAYATAWKYLLLVLIMKEVTRRHGRIRRGAESQIWAYLRDNHAGGASGAFDSFVSYLRRIESVKVGRFEAGVRTRELQHLYKLQEIDHLLPPLIRLCERTRITVLVDELDRGWDASEDAQAFVAGLFQACMTINDMSPGLRVCMSLRKELYDSIPAIYDDAQKFRDLIEVISWDREGLWRLIAGRIRHTVADCRHRSDDDCWKAVFTRPVWSFRYMADRALGRPREIIQYCSHALDHARTNSSRPSVRITPKDIQAVESTYSGERTRDIAAEYRFQYPGLLGVFQAFRTGPDVWTREDLELFLLDLATGSVGVAPEARSWIDSRDPDVILQVLWEIGFLTAAEHPAAEHPAAEHPATGQIGYPAEGGLDAVGPDPHAPPTPHSVDRFRMHPMFHRYVADR</sequence>
<dbReference type="AlphaFoldDB" id="A0A2I2KW84"/>
<dbReference type="Proteomes" id="UP000234331">
    <property type="component" value="Unassembled WGS sequence"/>
</dbReference>
<feature type="region of interest" description="Disordered" evidence="1">
    <location>
        <begin position="496"/>
        <end position="534"/>
    </location>
</feature>
<name>A0A2I2KW84_9ACTN</name>
<protein>
    <submittedName>
        <fullName evidence="2">Uncharacterized protein</fullName>
    </submittedName>
</protein>
<dbReference type="InterPro" id="IPR059206">
    <property type="entry name" value="Sll1717-like"/>
</dbReference>
<evidence type="ECO:0000313" key="2">
    <source>
        <dbReference type="EMBL" id="SNQ49937.1"/>
    </source>
</evidence>
<keyword evidence="3" id="KW-1185">Reference proteome</keyword>
<dbReference type="EMBL" id="FZMO01000324">
    <property type="protein sequence ID" value="SNQ49937.1"/>
    <property type="molecule type" value="Genomic_DNA"/>
</dbReference>
<feature type="region of interest" description="Disordered" evidence="1">
    <location>
        <begin position="1"/>
        <end position="34"/>
    </location>
</feature>
<dbReference type="SUPFAM" id="SSF52540">
    <property type="entry name" value="P-loop containing nucleoside triphosphate hydrolases"/>
    <property type="match status" value="1"/>
</dbReference>
<dbReference type="NCBIfam" id="NF047389">
    <property type="entry name" value="ATPase_Sll1717"/>
    <property type="match status" value="1"/>
</dbReference>
<organism evidence="2 3">
    <name type="scientific">Frankia canadensis</name>
    <dbReference type="NCBI Taxonomy" id="1836972"/>
    <lineage>
        <taxon>Bacteria</taxon>
        <taxon>Bacillati</taxon>
        <taxon>Actinomycetota</taxon>
        <taxon>Actinomycetes</taxon>
        <taxon>Frankiales</taxon>
        <taxon>Frankiaceae</taxon>
        <taxon>Frankia</taxon>
    </lineage>
</organism>